<dbReference type="PANTHER" id="PTHR38743:SF2">
    <property type="entry name" value="DUF2185 DOMAIN-CONTAINING PROTEIN"/>
    <property type="match status" value="1"/>
</dbReference>
<name>A0A1S2VJR8_9BACT</name>
<gene>
    <name evidence="2" type="ORF">BLX24_15775</name>
</gene>
<protein>
    <recommendedName>
        <fullName evidence="1">Immunity protein Imm33 domain-containing protein</fullName>
    </recommendedName>
</protein>
<sequence>MNTKEYKLKKEDIKSLTDFAGGCLSSDKIVVEGLVIGYMYREEPEIAEDNGWRFFSGTESDDYINDAQNLAYYSVNTIANYDPSIIPYLESPIGSEFMRIEGTNQFEKLE</sequence>
<dbReference type="Proteomes" id="UP000181790">
    <property type="component" value="Unassembled WGS sequence"/>
</dbReference>
<organism evidence="2 3">
    <name type="scientific">Arsenicibacter rosenii</name>
    <dbReference type="NCBI Taxonomy" id="1750698"/>
    <lineage>
        <taxon>Bacteria</taxon>
        <taxon>Pseudomonadati</taxon>
        <taxon>Bacteroidota</taxon>
        <taxon>Cytophagia</taxon>
        <taxon>Cytophagales</taxon>
        <taxon>Spirosomataceae</taxon>
        <taxon>Arsenicibacter</taxon>
    </lineage>
</organism>
<comment type="caution">
    <text evidence="2">The sequence shown here is derived from an EMBL/GenBank/DDBJ whole genome shotgun (WGS) entry which is preliminary data.</text>
</comment>
<feature type="domain" description="Immunity protein Imm33" evidence="1">
    <location>
        <begin position="23"/>
        <end position="109"/>
    </location>
</feature>
<dbReference type="PANTHER" id="PTHR38743">
    <property type="entry name" value="SIMILAR TO GLYOXYLASE I FAMILY PROTEIN"/>
    <property type="match status" value="1"/>
</dbReference>
<evidence type="ECO:0000259" key="1">
    <source>
        <dbReference type="Pfam" id="PF09951"/>
    </source>
</evidence>
<dbReference type="AlphaFoldDB" id="A0A1S2VJR8"/>
<reference evidence="2 3" key="1">
    <citation type="submission" date="2016-10" db="EMBL/GenBank/DDBJ databases">
        <title>Arsenicibacter rosenii gen. nov., sp. nov., an efficient arsenic-methylating bacterium isolated from an arsenic-contaminated paddy soil.</title>
        <authorList>
            <person name="Huang K."/>
        </authorList>
    </citation>
    <scope>NUCLEOTIDE SEQUENCE [LARGE SCALE GENOMIC DNA]</scope>
    <source>
        <strain evidence="2 3">SM-1</strain>
    </source>
</reference>
<evidence type="ECO:0000313" key="3">
    <source>
        <dbReference type="Proteomes" id="UP000181790"/>
    </source>
</evidence>
<dbReference type="EMBL" id="MORL01000007">
    <property type="protein sequence ID" value="OIN58446.1"/>
    <property type="molecule type" value="Genomic_DNA"/>
</dbReference>
<dbReference type="Pfam" id="PF09951">
    <property type="entry name" value="Imm33"/>
    <property type="match status" value="1"/>
</dbReference>
<evidence type="ECO:0000313" key="2">
    <source>
        <dbReference type="EMBL" id="OIN58446.1"/>
    </source>
</evidence>
<dbReference type="OrthoDB" id="4827574at2"/>
<dbReference type="RefSeq" id="WP_071504118.1">
    <property type="nucleotide sequence ID" value="NZ_MORL01000007.1"/>
</dbReference>
<dbReference type="InterPro" id="IPR018689">
    <property type="entry name" value="Imm33_dom"/>
</dbReference>
<accession>A0A1S2VJR8</accession>
<proteinExistence type="predicted"/>
<keyword evidence="3" id="KW-1185">Reference proteome</keyword>